<dbReference type="Proteomes" id="UP001642409">
    <property type="component" value="Unassembled WGS sequence"/>
</dbReference>
<name>A0AA86UF79_9EUKA</name>
<sequence>MNPAEYFTDEQFPASTVELIIFVGALLTAASPPMQVLGFVQLANSCNFTPTNQILPELIEPKTPMYVQCTFKIIWAFIKEKLPSKEPKRPNMQKYWAIKFVRQILFIQMLLFDLFEIPTKRPDQFKQIVSICYIVVNLTSVGRQTNETPLILVRTEWESTACFGQTSAVDAQFQLSSL</sequence>
<reference evidence="2 3" key="2">
    <citation type="submission" date="2024-07" db="EMBL/GenBank/DDBJ databases">
        <authorList>
            <person name="Akdeniz Z."/>
        </authorList>
    </citation>
    <scope>NUCLEOTIDE SEQUENCE [LARGE SCALE GENOMIC DNA]</scope>
</reference>
<reference evidence="1" key="1">
    <citation type="submission" date="2023-06" db="EMBL/GenBank/DDBJ databases">
        <authorList>
            <person name="Kurt Z."/>
        </authorList>
    </citation>
    <scope>NUCLEOTIDE SEQUENCE</scope>
</reference>
<organism evidence="1">
    <name type="scientific">Hexamita inflata</name>
    <dbReference type="NCBI Taxonomy" id="28002"/>
    <lineage>
        <taxon>Eukaryota</taxon>
        <taxon>Metamonada</taxon>
        <taxon>Diplomonadida</taxon>
        <taxon>Hexamitidae</taxon>
        <taxon>Hexamitinae</taxon>
        <taxon>Hexamita</taxon>
    </lineage>
</organism>
<dbReference type="AlphaFoldDB" id="A0AA86UF79"/>
<evidence type="ECO:0000313" key="1">
    <source>
        <dbReference type="EMBL" id="CAI9938488.1"/>
    </source>
</evidence>
<comment type="caution">
    <text evidence="1">The sequence shown here is derived from an EMBL/GenBank/DDBJ whole genome shotgun (WGS) entry which is preliminary data.</text>
</comment>
<proteinExistence type="predicted"/>
<protein>
    <submittedName>
        <fullName evidence="2">Hypothetical_protein</fullName>
    </submittedName>
</protein>
<keyword evidence="3" id="KW-1185">Reference proteome</keyword>
<dbReference type="EMBL" id="CATOUU010000655">
    <property type="protein sequence ID" value="CAI9938488.1"/>
    <property type="molecule type" value="Genomic_DNA"/>
</dbReference>
<evidence type="ECO:0000313" key="3">
    <source>
        <dbReference type="Proteomes" id="UP001642409"/>
    </source>
</evidence>
<evidence type="ECO:0000313" key="2">
    <source>
        <dbReference type="EMBL" id="CAL6070657.1"/>
    </source>
</evidence>
<dbReference type="EMBL" id="CAXDID020000285">
    <property type="protein sequence ID" value="CAL6070657.1"/>
    <property type="molecule type" value="Genomic_DNA"/>
</dbReference>
<gene>
    <name evidence="1" type="ORF">HINF_LOCUS26133</name>
    <name evidence="2" type="ORF">HINF_LOCUS54674</name>
</gene>
<accession>A0AA86UF79</accession>